<dbReference type="PANTHER" id="PTHR11096:SF1">
    <property type="entry name" value="RNA 3'-TERMINAL PHOSPHATE CYCLASE-LIKE PROTEIN"/>
    <property type="match status" value="1"/>
</dbReference>
<feature type="region of interest" description="Disordered" evidence="5">
    <location>
        <begin position="343"/>
        <end position="365"/>
    </location>
</feature>
<comment type="subcellular location">
    <subcellularLocation>
        <location evidence="1">Nucleus</location>
        <location evidence="1">Nucleolus</location>
    </subcellularLocation>
</comment>
<feature type="compositionally biased region" description="Acidic residues" evidence="5">
    <location>
        <begin position="348"/>
        <end position="357"/>
    </location>
</feature>
<sequence length="383" mass="42277">MEVNGILTYDGCNFLRQRLVLSMLTGKPVRIRNIRAKDAQPGLREYEVSLIRLLDCVSNGSHIEVNISGTSVLFKPGVLLGGILEHSCPNQRGIGYFLEPLFMLAPFCKNPLDITLKGVTNNKIDPSVDMIRYSLMPVMKKFLVTDEGLSLKMTRRGLPPGGGGVVQFTCPVRRTLRAFQWEDSGKVQRIRGVVFTSRVAPTVANRILEAAKGEFLNFLTDVYFTIDNAKGSSPGYGLCAAAETNKGSHLSAEAMSNARGEETPENKLPEDVGREAAWRLLEEVYRGGCVDSTSQPLVLLFMVLAPTDVSKIVLGPLTPYSMHFLRHLRDFFQTKFKIDEHQESSLVGEDEEEEEEEGPRTGASKLKLTCVGSGYTNISKGQV</sequence>
<comment type="caution">
    <text evidence="8">The sequence shown here is derived from an EMBL/GenBank/DDBJ whole genome shotgun (WGS) entry which is preliminary data.</text>
</comment>
<dbReference type="GO" id="GO:0004521">
    <property type="term" value="F:RNA endonuclease activity"/>
    <property type="evidence" value="ECO:0007669"/>
    <property type="project" value="TreeGrafter"/>
</dbReference>
<comment type="similarity">
    <text evidence="2">Belongs to the RNA 3'-terminal cyclase family. Type 2 subfamily.</text>
</comment>
<reference evidence="8" key="1">
    <citation type="submission" date="2023-11" db="EMBL/GenBank/DDBJ databases">
        <title>Genome assemblies of two species of porcelain crab, Petrolisthes cinctipes and Petrolisthes manimaculis (Anomura: Porcellanidae).</title>
        <authorList>
            <person name="Angst P."/>
        </authorList>
    </citation>
    <scope>NUCLEOTIDE SEQUENCE</scope>
    <source>
        <strain evidence="8">PB745_02</strain>
        <tissue evidence="8">Gill</tissue>
    </source>
</reference>
<dbReference type="PANTHER" id="PTHR11096">
    <property type="entry name" value="RNA 3' TERMINAL PHOSPHATE CYCLASE"/>
    <property type="match status" value="1"/>
</dbReference>
<dbReference type="Pfam" id="PF05189">
    <property type="entry name" value="RTC_insert"/>
    <property type="match status" value="1"/>
</dbReference>
<dbReference type="InterPro" id="IPR013792">
    <property type="entry name" value="RNA3'P_cycl/enolpyr_Trfase_a/b"/>
</dbReference>
<dbReference type="PROSITE" id="PS01287">
    <property type="entry name" value="RTC"/>
    <property type="match status" value="1"/>
</dbReference>
<dbReference type="Gene3D" id="3.65.10.20">
    <property type="entry name" value="RNA 3'-terminal phosphate cyclase domain"/>
    <property type="match status" value="1"/>
</dbReference>
<evidence type="ECO:0000313" key="9">
    <source>
        <dbReference type="Proteomes" id="UP001292094"/>
    </source>
</evidence>
<dbReference type="AlphaFoldDB" id="A0AAE1TUJ0"/>
<evidence type="ECO:0000259" key="7">
    <source>
        <dbReference type="Pfam" id="PF05189"/>
    </source>
</evidence>
<evidence type="ECO:0000256" key="1">
    <source>
        <dbReference type="ARBA" id="ARBA00004604"/>
    </source>
</evidence>
<evidence type="ECO:0000313" key="8">
    <source>
        <dbReference type="EMBL" id="KAK4298923.1"/>
    </source>
</evidence>
<evidence type="ECO:0000256" key="4">
    <source>
        <dbReference type="ARBA" id="ARBA00023242"/>
    </source>
</evidence>
<dbReference type="InterPro" id="IPR013791">
    <property type="entry name" value="RNA3'-term_phos_cycl_insert"/>
</dbReference>
<protein>
    <recommendedName>
        <fullName evidence="10">RNA 3'-terminal phosphate cyclase-like protein</fullName>
    </recommendedName>
</protein>
<accession>A0AAE1TUJ0</accession>
<organism evidence="8 9">
    <name type="scientific">Petrolisthes manimaculis</name>
    <dbReference type="NCBI Taxonomy" id="1843537"/>
    <lineage>
        <taxon>Eukaryota</taxon>
        <taxon>Metazoa</taxon>
        <taxon>Ecdysozoa</taxon>
        <taxon>Arthropoda</taxon>
        <taxon>Crustacea</taxon>
        <taxon>Multicrustacea</taxon>
        <taxon>Malacostraca</taxon>
        <taxon>Eumalacostraca</taxon>
        <taxon>Eucarida</taxon>
        <taxon>Decapoda</taxon>
        <taxon>Pleocyemata</taxon>
        <taxon>Anomura</taxon>
        <taxon>Galatheoidea</taxon>
        <taxon>Porcellanidae</taxon>
        <taxon>Petrolisthes</taxon>
    </lineage>
</organism>
<evidence type="ECO:0008006" key="10">
    <source>
        <dbReference type="Google" id="ProtNLM"/>
    </source>
</evidence>
<feature type="domain" description="RNA 3'-terminal phosphate cyclase insert" evidence="7">
    <location>
        <begin position="183"/>
        <end position="284"/>
    </location>
</feature>
<dbReference type="Gene3D" id="3.30.360.20">
    <property type="entry name" value="RNA 3'-terminal phosphate cyclase, insert domain"/>
    <property type="match status" value="1"/>
</dbReference>
<dbReference type="GO" id="GO:0000479">
    <property type="term" value="P:endonucleolytic cleavage of tricistronic rRNA transcript (SSU-rRNA, 5.8S rRNA, LSU-rRNA)"/>
    <property type="evidence" value="ECO:0007669"/>
    <property type="project" value="TreeGrafter"/>
</dbReference>
<proteinExistence type="inferred from homology"/>
<dbReference type="Pfam" id="PF01137">
    <property type="entry name" value="RTC"/>
    <property type="match status" value="1"/>
</dbReference>
<dbReference type="EMBL" id="JAWZYT010003337">
    <property type="protein sequence ID" value="KAK4298923.1"/>
    <property type="molecule type" value="Genomic_DNA"/>
</dbReference>
<feature type="domain" description="RNA 3'-terminal phosphate cyclase" evidence="6">
    <location>
        <begin position="8"/>
        <end position="338"/>
    </location>
</feature>
<dbReference type="InterPro" id="IPR016443">
    <property type="entry name" value="RNA3'_term_phos_cyc_type_2"/>
</dbReference>
<gene>
    <name evidence="8" type="ORF">Pmani_028759</name>
</gene>
<dbReference type="PIRSF" id="PIRSF005378">
    <property type="entry name" value="RNA3'_term_phos_cycl_euk"/>
    <property type="match status" value="1"/>
</dbReference>
<dbReference type="InterPro" id="IPR036553">
    <property type="entry name" value="RPTC_insert"/>
</dbReference>
<name>A0AAE1TUJ0_9EUCA</name>
<dbReference type="GO" id="GO:0005730">
    <property type="term" value="C:nucleolus"/>
    <property type="evidence" value="ECO:0007669"/>
    <property type="project" value="UniProtKB-SubCell"/>
</dbReference>
<evidence type="ECO:0000256" key="5">
    <source>
        <dbReference type="SAM" id="MobiDB-lite"/>
    </source>
</evidence>
<dbReference type="InterPro" id="IPR023797">
    <property type="entry name" value="RNA3'_phos_cyclase_dom"/>
</dbReference>
<evidence type="ECO:0000259" key="6">
    <source>
        <dbReference type="Pfam" id="PF01137"/>
    </source>
</evidence>
<keyword evidence="3" id="KW-0690">Ribosome biogenesis</keyword>
<dbReference type="CDD" id="cd00875">
    <property type="entry name" value="RNA_Cyclase_Class_I"/>
    <property type="match status" value="1"/>
</dbReference>
<dbReference type="NCBIfam" id="TIGR03400">
    <property type="entry name" value="18S_RNA_Rcl1p"/>
    <property type="match status" value="1"/>
</dbReference>
<keyword evidence="4" id="KW-0539">Nucleus</keyword>
<dbReference type="InterPro" id="IPR020719">
    <property type="entry name" value="RNA3'_term_phos_cycl-like_CS"/>
</dbReference>
<dbReference type="SUPFAM" id="SSF55205">
    <property type="entry name" value="EPT/RTPC-like"/>
    <property type="match status" value="1"/>
</dbReference>
<dbReference type="InterPro" id="IPR000228">
    <property type="entry name" value="RNA3'_term_phos_cyc"/>
</dbReference>
<keyword evidence="9" id="KW-1185">Reference proteome</keyword>
<evidence type="ECO:0000256" key="2">
    <source>
        <dbReference type="ARBA" id="ARBA00007089"/>
    </source>
</evidence>
<dbReference type="Proteomes" id="UP001292094">
    <property type="component" value="Unassembled WGS sequence"/>
</dbReference>
<dbReference type="InterPro" id="IPR037136">
    <property type="entry name" value="RNA3'_phos_cyclase_dom_sf"/>
</dbReference>
<evidence type="ECO:0000256" key="3">
    <source>
        <dbReference type="ARBA" id="ARBA00022517"/>
    </source>
</evidence>